<sequence>MRQFPQHYLRRDGGDYASGKSKETQGFGFSDDVLIIGTHGTSHVDALCHIFCEGTMFGGYSSDEVSSTGSKKLGAETIPPIVTRAIVIDAVPDNTAWLEPGVAIHAADLQSRLDEQGITPEPGDALIVRTGWVEFSHQGNLSGFSAPGLSADTIEWVRHHKFAVIGADNIAVEVGPSEIADTALPLHASLMHQDGLLFLELLDLSSIKGKVTTAMFSLNPLKIVGGTASPVAPMLMY</sequence>
<dbReference type="InterPro" id="IPR007325">
    <property type="entry name" value="KFase/CYL"/>
</dbReference>
<dbReference type="Gene3D" id="3.50.30.50">
    <property type="entry name" value="Putative cyclase"/>
    <property type="match status" value="1"/>
</dbReference>
<dbReference type="Proteomes" id="UP001409585">
    <property type="component" value="Unassembled WGS sequence"/>
</dbReference>
<proteinExistence type="predicted"/>
<dbReference type="InterPro" id="IPR037175">
    <property type="entry name" value="KFase_sf"/>
</dbReference>
<protein>
    <submittedName>
        <fullName evidence="1">Cyclase family protein</fullName>
    </submittedName>
</protein>
<dbReference type="EMBL" id="BAABLX010000004">
    <property type="protein sequence ID" value="GAA4931497.1"/>
    <property type="molecule type" value="Genomic_DNA"/>
</dbReference>
<reference evidence="2" key="1">
    <citation type="journal article" date="2019" name="Int. J. Syst. Evol. Microbiol.">
        <title>The Global Catalogue of Microorganisms (GCM) 10K type strain sequencing project: providing services to taxonomists for standard genome sequencing and annotation.</title>
        <authorList>
            <consortium name="The Broad Institute Genomics Platform"/>
            <consortium name="The Broad Institute Genome Sequencing Center for Infectious Disease"/>
            <person name="Wu L."/>
            <person name="Ma J."/>
        </authorList>
    </citation>
    <scope>NUCLEOTIDE SEQUENCE [LARGE SCALE GENOMIC DNA]</scope>
    <source>
        <strain evidence="2">JCM 19134</strain>
    </source>
</reference>
<dbReference type="Pfam" id="PF04199">
    <property type="entry name" value="Cyclase"/>
    <property type="match status" value="1"/>
</dbReference>
<comment type="caution">
    <text evidence="1">The sequence shown here is derived from an EMBL/GenBank/DDBJ whole genome shotgun (WGS) entry which is preliminary data.</text>
</comment>
<organism evidence="1 2">
    <name type="scientific">Halioxenophilus aromaticivorans</name>
    <dbReference type="NCBI Taxonomy" id="1306992"/>
    <lineage>
        <taxon>Bacteria</taxon>
        <taxon>Pseudomonadati</taxon>
        <taxon>Pseudomonadota</taxon>
        <taxon>Gammaproteobacteria</taxon>
        <taxon>Alteromonadales</taxon>
        <taxon>Alteromonadaceae</taxon>
        <taxon>Halioxenophilus</taxon>
    </lineage>
</organism>
<name>A0AAV3TY84_9ALTE</name>
<dbReference type="PANTHER" id="PTHR34861:SF10">
    <property type="entry name" value="CYCLASE"/>
    <property type="match status" value="1"/>
</dbReference>
<dbReference type="GO" id="GO:0019441">
    <property type="term" value="P:L-tryptophan catabolic process to kynurenine"/>
    <property type="evidence" value="ECO:0007669"/>
    <property type="project" value="InterPro"/>
</dbReference>
<dbReference type="GO" id="GO:0004061">
    <property type="term" value="F:arylformamidase activity"/>
    <property type="evidence" value="ECO:0007669"/>
    <property type="project" value="InterPro"/>
</dbReference>
<dbReference type="PANTHER" id="PTHR34861">
    <property type="match status" value="1"/>
</dbReference>
<accession>A0AAV3TY84</accession>
<evidence type="ECO:0000313" key="1">
    <source>
        <dbReference type="EMBL" id="GAA4931497.1"/>
    </source>
</evidence>
<gene>
    <name evidence="1" type="ORF">GCM10025791_04570</name>
</gene>
<dbReference type="SUPFAM" id="SSF102198">
    <property type="entry name" value="Putative cyclase"/>
    <property type="match status" value="1"/>
</dbReference>
<dbReference type="AlphaFoldDB" id="A0AAV3TY84"/>
<evidence type="ECO:0000313" key="2">
    <source>
        <dbReference type="Proteomes" id="UP001409585"/>
    </source>
</evidence>
<keyword evidence="2" id="KW-1185">Reference proteome</keyword>